<dbReference type="GO" id="GO:0005840">
    <property type="term" value="C:ribosome"/>
    <property type="evidence" value="ECO:0007669"/>
    <property type="project" value="UniProtKB-KW"/>
</dbReference>
<dbReference type="GO" id="GO:0019843">
    <property type="term" value="F:rRNA binding"/>
    <property type="evidence" value="ECO:0007669"/>
    <property type="project" value="UniProtKB-UniRule"/>
</dbReference>
<dbReference type="SUPFAM" id="SSF55653">
    <property type="entry name" value="Ribosomal protein L9 C-domain"/>
    <property type="match status" value="1"/>
</dbReference>
<proteinExistence type="inferred from homology"/>
<dbReference type="InterPro" id="IPR020070">
    <property type="entry name" value="Ribosomal_bL9_N"/>
</dbReference>
<protein>
    <recommendedName>
        <fullName evidence="6 7">Large ribosomal subunit protein bL9</fullName>
    </recommendedName>
</protein>
<evidence type="ECO:0000256" key="6">
    <source>
        <dbReference type="ARBA" id="ARBA00035292"/>
    </source>
</evidence>
<dbReference type="HAMAP" id="MF_00503">
    <property type="entry name" value="Ribosomal_bL9"/>
    <property type="match status" value="1"/>
</dbReference>
<comment type="similarity">
    <text evidence="1 7">Belongs to the bacterial ribosomal protein bL9 family.</text>
</comment>
<dbReference type="NCBIfam" id="TIGR00158">
    <property type="entry name" value="L9"/>
    <property type="match status" value="1"/>
</dbReference>
<dbReference type="Gene3D" id="3.10.430.100">
    <property type="entry name" value="Ribosomal protein L9, C-terminal domain"/>
    <property type="match status" value="1"/>
</dbReference>
<reference evidence="9 10" key="1">
    <citation type="submission" date="2017-10" db="EMBL/GenBank/DDBJ databases">
        <title>Novel microbial diversity and functional potential in the marine mammal oral microbiome.</title>
        <authorList>
            <person name="Dudek N.K."/>
            <person name="Sun C.L."/>
            <person name="Burstein D."/>
            <person name="Kantor R.S."/>
            <person name="Aliaga Goltsman D.S."/>
            <person name="Bik E.M."/>
            <person name="Thomas B.C."/>
            <person name="Banfield J.F."/>
            <person name="Relman D.A."/>
        </authorList>
    </citation>
    <scope>NUCLEOTIDE SEQUENCE [LARGE SCALE GENOMIC DNA]</scope>
    <source>
        <strain evidence="9">DOLJORAL78_47_202</strain>
    </source>
</reference>
<keyword evidence="2 7" id="KW-0699">rRNA-binding</keyword>
<dbReference type="AlphaFoldDB" id="A0A2G6MSA8"/>
<accession>A0A2G6MSA8</accession>
<evidence type="ECO:0000313" key="10">
    <source>
        <dbReference type="Proteomes" id="UP000231203"/>
    </source>
</evidence>
<dbReference type="GO" id="GO:0006412">
    <property type="term" value="P:translation"/>
    <property type="evidence" value="ECO:0007669"/>
    <property type="project" value="UniProtKB-UniRule"/>
</dbReference>
<dbReference type="PROSITE" id="PS00651">
    <property type="entry name" value="RIBOSOMAL_L9"/>
    <property type="match status" value="1"/>
</dbReference>
<keyword evidence="4 7" id="KW-0689">Ribosomal protein</keyword>
<evidence type="ECO:0000259" key="8">
    <source>
        <dbReference type="PROSITE" id="PS00651"/>
    </source>
</evidence>
<feature type="domain" description="Ribosomal protein L9" evidence="8">
    <location>
        <begin position="13"/>
        <end position="40"/>
    </location>
</feature>
<keyword evidence="3 7" id="KW-0694">RNA-binding</keyword>
<dbReference type="InterPro" id="IPR036935">
    <property type="entry name" value="Ribosomal_bL9_N_sf"/>
</dbReference>
<comment type="caution">
    <text evidence="9">The sequence shown here is derived from an EMBL/GenBank/DDBJ whole genome shotgun (WGS) entry which is preliminary data.</text>
</comment>
<evidence type="ECO:0000256" key="4">
    <source>
        <dbReference type="ARBA" id="ARBA00022980"/>
    </source>
</evidence>
<dbReference type="InterPro" id="IPR009027">
    <property type="entry name" value="Ribosomal_bL9/RNase_H1_N"/>
</dbReference>
<dbReference type="GO" id="GO:1990904">
    <property type="term" value="C:ribonucleoprotein complex"/>
    <property type="evidence" value="ECO:0007669"/>
    <property type="project" value="UniProtKB-KW"/>
</dbReference>
<dbReference type="SUPFAM" id="SSF55658">
    <property type="entry name" value="L9 N-domain-like"/>
    <property type="match status" value="1"/>
</dbReference>
<evidence type="ECO:0000256" key="2">
    <source>
        <dbReference type="ARBA" id="ARBA00022730"/>
    </source>
</evidence>
<dbReference type="InterPro" id="IPR036791">
    <property type="entry name" value="Ribosomal_bL9_C_sf"/>
</dbReference>
<comment type="function">
    <text evidence="7">Binds to the 23S rRNA.</text>
</comment>
<dbReference type="Pfam" id="PF01281">
    <property type="entry name" value="Ribosomal_L9_N"/>
    <property type="match status" value="1"/>
</dbReference>
<dbReference type="PANTHER" id="PTHR21368">
    <property type="entry name" value="50S RIBOSOMAL PROTEIN L9"/>
    <property type="match status" value="1"/>
</dbReference>
<dbReference type="EMBL" id="PDTI01000024">
    <property type="protein sequence ID" value="PIE62954.1"/>
    <property type="molecule type" value="Genomic_DNA"/>
</dbReference>
<dbReference type="InterPro" id="IPR000244">
    <property type="entry name" value="Ribosomal_bL9"/>
</dbReference>
<evidence type="ECO:0000256" key="7">
    <source>
        <dbReference type="HAMAP-Rule" id="MF_00503"/>
    </source>
</evidence>
<gene>
    <name evidence="7" type="primary">rplI</name>
    <name evidence="9" type="ORF">CSA25_02575</name>
</gene>
<keyword evidence="5 7" id="KW-0687">Ribonucleoprotein</keyword>
<dbReference type="Pfam" id="PF03948">
    <property type="entry name" value="Ribosomal_L9_C"/>
    <property type="match status" value="1"/>
</dbReference>
<organism evidence="9 10">
    <name type="scientific">Desulfobacter postgatei</name>
    <dbReference type="NCBI Taxonomy" id="2293"/>
    <lineage>
        <taxon>Bacteria</taxon>
        <taxon>Pseudomonadati</taxon>
        <taxon>Thermodesulfobacteriota</taxon>
        <taxon>Desulfobacteria</taxon>
        <taxon>Desulfobacterales</taxon>
        <taxon>Desulfobacteraceae</taxon>
        <taxon>Desulfobacter</taxon>
    </lineage>
</organism>
<dbReference type="InterPro" id="IPR020594">
    <property type="entry name" value="Ribosomal_bL9_bac/chp"/>
</dbReference>
<evidence type="ECO:0000256" key="1">
    <source>
        <dbReference type="ARBA" id="ARBA00010605"/>
    </source>
</evidence>
<evidence type="ECO:0000256" key="5">
    <source>
        <dbReference type="ARBA" id="ARBA00023274"/>
    </source>
</evidence>
<dbReference type="GO" id="GO:0003735">
    <property type="term" value="F:structural constituent of ribosome"/>
    <property type="evidence" value="ECO:0007669"/>
    <property type="project" value="InterPro"/>
</dbReference>
<evidence type="ECO:0000256" key="3">
    <source>
        <dbReference type="ARBA" id="ARBA00022884"/>
    </source>
</evidence>
<evidence type="ECO:0000313" key="9">
    <source>
        <dbReference type="EMBL" id="PIE62954.1"/>
    </source>
</evidence>
<dbReference type="InterPro" id="IPR020069">
    <property type="entry name" value="Ribosomal_bL9_C"/>
</dbReference>
<name>A0A2G6MSA8_9BACT</name>
<dbReference type="Gene3D" id="3.40.5.10">
    <property type="entry name" value="Ribosomal protein L9, N-terminal domain"/>
    <property type="match status" value="1"/>
</dbReference>
<sequence length="152" mass="16969">MKVILKETIDTLGIAGTECKVAEGYGRNYLLPQGKAVLATPANRKVMEQARAKLELQIAKERKIAEEMAAKVKEVAVTIKAKVREETYLYGSVTTHDIKDALDAQNVNVERRSILLAEPIKETGEYKVPIRLYKDVEPEITVTVAAEEKQDK</sequence>
<dbReference type="Proteomes" id="UP000231203">
    <property type="component" value="Unassembled WGS sequence"/>
</dbReference>